<organism evidence="1 2">
    <name type="scientific">Bifidobacterium magnum</name>
    <dbReference type="NCBI Taxonomy" id="1692"/>
    <lineage>
        <taxon>Bacteria</taxon>
        <taxon>Bacillati</taxon>
        <taxon>Actinomycetota</taxon>
        <taxon>Actinomycetes</taxon>
        <taxon>Bifidobacteriales</taxon>
        <taxon>Bifidobacteriaceae</taxon>
        <taxon>Bifidobacterium</taxon>
    </lineage>
</organism>
<evidence type="ECO:0000313" key="1">
    <source>
        <dbReference type="EMBL" id="KFI66522.1"/>
    </source>
</evidence>
<proteinExistence type="predicted"/>
<accession>A0A087B672</accession>
<sequence length="236" mass="26564">MTYAIDMDTDAPVYSENGLCLSGILEEICNAYPDYGTESCNVTSMYVTQDEDGFDAIAVEMRNDRTLYLTASPWHRHGLFYYDAHSMQTLVKFGGSFKQVEDAISRVVADVREYSMLPPKNRAAEQSEITLDLGGIAHDIWREYAKRGRVGKPIVDVWRELTDDESQIIVAKLINSRYVFMTVSPDSSACLTYENAAWWPTVADFRGRVYSDVISGIVDDLLQAASVPSIFVEEHN</sequence>
<keyword evidence="2" id="KW-1185">Reference proteome</keyword>
<comment type="caution">
    <text evidence="1">The sequence shown here is derived from an EMBL/GenBank/DDBJ whole genome shotgun (WGS) entry which is preliminary data.</text>
</comment>
<dbReference type="Proteomes" id="UP000029052">
    <property type="component" value="Unassembled WGS sequence"/>
</dbReference>
<dbReference type="STRING" id="1692.BMAGN_1430"/>
<dbReference type="RefSeq" id="WP_022860325.1">
    <property type="nucleotide sequence ID" value="NZ_JGZB01000013.1"/>
</dbReference>
<gene>
    <name evidence="1" type="ORF">BMAGN_1430</name>
</gene>
<evidence type="ECO:0000313" key="2">
    <source>
        <dbReference type="Proteomes" id="UP000029052"/>
    </source>
</evidence>
<dbReference type="EMBL" id="JGZB01000013">
    <property type="protein sequence ID" value="KFI66522.1"/>
    <property type="molecule type" value="Genomic_DNA"/>
</dbReference>
<dbReference type="AlphaFoldDB" id="A0A087B672"/>
<name>A0A087B672_9BIFI</name>
<reference evidence="1 2" key="1">
    <citation type="submission" date="2014-03" db="EMBL/GenBank/DDBJ databases">
        <title>Genomics of Bifidobacteria.</title>
        <authorList>
            <person name="Ventura M."/>
            <person name="Milani C."/>
            <person name="Lugli G.A."/>
        </authorList>
    </citation>
    <scope>NUCLEOTIDE SEQUENCE [LARGE SCALE GENOMIC DNA]</scope>
    <source>
        <strain evidence="1 2">LMG 11591</strain>
    </source>
</reference>
<protein>
    <submittedName>
        <fullName evidence="1">Uncharacterized protein</fullName>
    </submittedName>
</protein>